<evidence type="ECO:0000313" key="1">
    <source>
        <dbReference type="EMBL" id="PJA45855.1"/>
    </source>
</evidence>
<sequence>MLFKKTKKLDYDLVEPPQLEMFRKITKTELREYYDWYHEVMPDRLEQLTRFITSDPKYNNWQPDYSVESLSVLDSWLCENVGMRKLNLLERLTKYKGRPRWVRSIEISNYTLSEESVSFAFDAGMYFANVLLKNIPGTAWIHCIKTRKSDVSYGQPVVTGFGNIDFNPTNTFTVIARKMVEKKESGQILIKFFEYWKNIVVLNTSS</sequence>
<accession>A0A2M7XDD5</accession>
<organism evidence="1 2">
    <name type="scientific">Candidatus Uhrbacteria bacterium CG_4_9_14_3_um_filter_41_35</name>
    <dbReference type="NCBI Taxonomy" id="1975034"/>
    <lineage>
        <taxon>Bacteria</taxon>
        <taxon>Candidatus Uhriibacteriota</taxon>
    </lineage>
</organism>
<gene>
    <name evidence="1" type="ORF">CO173_04360</name>
</gene>
<dbReference type="AlphaFoldDB" id="A0A2M7XDD5"/>
<name>A0A2M7XDD5_9BACT</name>
<dbReference type="EMBL" id="PFWT01000024">
    <property type="protein sequence ID" value="PJA45855.1"/>
    <property type="molecule type" value="Genomic_DNA"/>
</dbReference>
<proteinExistence type="predicted"/>
<dbReference type="Proteomes" id="UP000231263">
    <property type="component" value="Unassembled WGS sequence"/>
</dbReference>
<evidence type="ECO:0000313" key="2">
    <source>
        <dbReference type="Proteomes" id="UP000231263"/>
    </source>
</evidence>
<comment type="caution">
    <text evidence="1">The sequence shown here is derived from an EMBL/GenBank/DDBJ whole genome shotgun (WGS) entry which is preliminary data.</text>
</comment>
<protein>
    <submittedName>
        <fullName evidence="1">Uncharacterized protein</fullName>
    </submittedName>
</protein>
<reference evidence="2" key="1">
    <citation type="submission" date="2017-09" db="EMBL/GenBank/DDBJ databases">
        <title>Depth-based differentiation of microbial function through sediment-hosted aquifers and enrichment of novel symbionts in the deep terrestrial subsurface.</title>
        <authorList>
            <person name="Probst A.J."/>
            <person name="Ladd B."/>
            <person name="Jarett J.K."/>
            <person name="Geller-Mcgrath D.E."/>
            <person name="Sieber C.M.K."/>
            <person name="Emerson J.B."/>
            <person name="Anantharaman K."/>
            <person name="Thomas B.C."/>
            <person name="Malmstrom R."/>
            <person name="Stieglmeier M."/>
            <person name="Klingl A."/>
            <person name="Woyke T."/>
            <person name="Ryan C.M."/>
            <person name="Banfield J.F."/>
        </authorList>
    </citation>
    <scope>NUCLEOTIDE SEQUENCE [LARGE SCALE GENOMIC DNA]</scope>
</reference>